<gene>
    <name evidence="3" type="ORF">BEH_07345</name>
</gene>
<feature type="transmembrane region" description="Helical" evidence="2">
    <location>
        <begin position="6"/>
        <end position="31"/>
    </location>
</feature>
<keyword evidence="4" id="KW-1185">Reference proteome</keyword>
<organism evidence="3 4">
    <name type="scientific">Priestia filamentosa</name>
    <dbReference type="NCBI Taxonomy" id="1402861"/>
    <lineage>
        <taxon>Bacteria</taxon>
        <taxon>Bacillati</taxon>
        <taxon>Bacillota</taxon>
        <taxon>Bacilli</taxon>
        <taxon>Bacillales</taxon>
        <taxon>Bacillaceae</taxon>
        <taxon>Priestia</taxon>
    </lineage>
</organism>
<reference evidence="3 4" key="1">
    <citation type="journal article" date="2015" name="PLoS ONE">
        <title>Genome Sequence of Bacillus endophyticus and Analysis of Its Companion Mechanism in the Ketogulonigenium vulgare-Bacillus Strain Consortium.</title>
        <authorList>
            <person name="Jia N."/>
            <person name="Du J."/>
            <person name="Ding M.Z."/>
            <person name="Gao F."/>
            <person name="Yuan Y.J."/>
        </authorList>
    </citation>
    <scope>NUCLEOTIDE SEQUENCE [LARGE SCALE GENOMIC DNA]</scope>
    <source>
        <strain evidence="3 4">Hbe603</strain>
    </source>
</reference>
<keyword evidence="2" id="KW-0472">Membrane</keyword>
<proteinExistence type="predicted"/>
<keyword evidence="2" id="KW-1133">Transmembrane helix</keyword>
<dbReference type="AlphaFoldDB" id="A0A0H4KGJ8"/>
<evidence type="ECO:0000313" key="3">
    <source>
        <dbReference type="EMBL" id="AKO91931.1"/>
    </source>
</evidence>
<evidence type="ECO:0000256" key="2">
    <source>
        <dbReference type="SAM" id="Phobius"/>
    </source>
</evidence>
<dbReference type="RefSeq" id="WP_046216891.1">
    <property type="nucleotide sequence ID" value="NZ_CP011974.1"/>
</dbReference>
<feature type="compositionally biased region" description="Basic and acidic residues" evidence="1">
    <location>
        <begin position="41"/>
        <end position="59"/>
    </location>
</feature>
<dbReference type="Proteomes" id="UP000036202">
    <property type="component" value="Chromosome"/>
</dbReference>
<dbReference type="EMBL" id="CP011974">
    <property type="protein sequence ID" value="AKO91931.1"/>
    <property type="molecule type" value="Genomic_DNA"/>
</dbReference>
<sequence>MGTALIGVMILKFGAVLGIGGGIIQGTNAFYSFKPKASKKKGSDNHDDSKTKHLLEKFE</sequence>
<evidence type="ECO:0000256" key="1">
    <source>
        <dbReference type="SAM" id="MobiDB-lite"/>
    </source>
</evidence>
<keyword evidence="2" id="KW-0812">Transmembrane</keyword>
<feature type="region of interest" description="Disordered" evidence="1">
    <location>
        <begin position="36"/>
        <end position="59"/>
    </location>
</feature>
<evidence type="ECO:0000313" key="4">
    <source>
        <dbReference type="Proteomes" id="UP000036202"/>
    </source>
</evidence>
<reference evidence="4" key="2">
    <citation type="submission" date="2015-06" db="EMBL/GenBank/DDBJ databases">
        <title>Genome Sequence of Bacillus endophyticus and Analysis of its Companion Mechanism in the Ketogulonigenium vulgare-Bacillus strain Consortium.</title>
        <authorList>
            <person name="Jia N."/>
            <person name="Du J."/>
            <person name="Ding M.-Z."/>
            <person name="Gao F."/>
            <person name="Yuan Y.-J."/>
        </authorList>
    </citation>
    <scope>NUCLEOTIDE SEQUENCE [LARGE SCALE GENOMIC DNA]</scope>
    <source>
        <strain evidence="4">Hbe603</strain>
    </source>
</reference>
<name>A0A0H4KGJ8_9BACI</name>
<accession>A0A0H4KGJ8</accession>
<dbReference type="KEGG" id="beo:BEH_07345"/>
<protein>
    <submittedName>
        <fullName evidence="3">Uncharacterized protein</fullName>
    </submittedName>
</protein>